<name>A0A1M6H2B0_9FIRM</name>
<gene>
    <name evidence="1" type="ORF">SAMN02745176_02615</name>
</gene>
<dbReference type="RefSeq" id="WP_175548421.1">
    <property type="nucleotide sequence ID" value="NZ_FQZS01000018.1"/>
</dbReference>
<dbReference type="AlphaFoldDB" id="A0A1M6H2B0"/>
<protein>
    <submittedName>
        <fullName evidence="1">Uncharacterized protein</fullName>
    </submittedName>
</protein>
<evidence type="ECO:0000313" key="2">
    <source>
        <dbReference type="Proteomes" id="UP000184442"/>
    </source>
</evidence>
<reference evidence="1 2" key="1">
    <citation type="submission" date="2016-11" db="EMBL/GenBank/DDBJ databases">
        <authorList>
            <person name="Jaros S."/>
            <person name="Januszkiewicz K."/>
            <person name="Wedrychowicz H."/>
        </authorList>
    </citation>
    <scope>NUCLEOTIDE SEQUENCE [LARGE SCALE GENOMIC DNA]</scope>
    <source>
        <strain evidence="1 2">DSM 19022</strain>
    </source>
</reference>
<dbReference type="EMBL" id="FQZS01000018">
    <property type="protein sequence ID" value="SHJ16295.1"/>
    <property type="molecule type" value="Genomic_DNA"/>
</dbReference>
<dbReference type="Proteomes" id="UP000184442">
    <property type="component" value="Unassembled WGS sequence"/>
</dbReference>
<accession>A0A1M6H2B0</accession>
<proteinExistence type="predicted"/>
<evidence type="ECO:0000313" key="1">
    <source>
        <dbReference type="EMBL" id="SHJ16295.1"/>
    </source>
</evidence>
<dbReference type="STRING" id="1122184.SAMN02745176_02615"/>
<keyword evidence="2" id="KW-1185">Reference proteome</keyword>
<organism evidence="1 2">
    <name type="scientific">Lutispora thermophila DSM 19022</name>
    <dbReference type="NCBI Taxonomy" id="1122184"/>
    <lineage>
        <taxon>Bacteria</taxon>
        <taxon>Bacillati</taxon>
        <taxon>Bacillota</taxon>
        <taxon>Clostridia</taxon>
        <taxon>Lutisporales</taxon>
        <taxon>Lutisporaceae</taxon>
        <taxon>Lutispora</taxon>
    </lineage>
</organism>
<sequence length="46" mass="5399">MPKLITVNMNENMVDISIYHVFMFSDIMGLNVYMSMNVKSIKWQNA</sequence>